<keyword evidence="2 4" id="KW-0964">Secreted</keyword>
<dbReference type="Gene3D" id="1.20.1330.10">
    <property type="entry name" value="f41 fragment of flagellin, N-terminal domain"/>
    <property type="match status" value="2"/>
</dbReference>
<evidence type="ECO:0000313" key="7">
    <source>
        <dbReference type="EMBL" id="MFC3853370.1"/>
    </source>
</evidence>
<evidence type="ECO:0000259" key="5">
    <source>
        <dbReference type="Pfam" id="PF00669"/>
    </source>
</evidence>
<sequence>MAQIINTNLASLTAQRNLTNSQSANETALQRLSSGLRINSAKDDAAGLAISTRFESQTKGLGVAIRNAGDGISLAQTAEGALQSMTDALQRIRELAVQSANATNSDDDRVALQSEVNQLIAEITRTSEETTFNGRKLFDGQFDGSFQVGSNAGQTVGVKIGELTAGRLGSGEQVGVSAFGSDVALANGDLTINGVGIDSSRAGDDTASVSNAAASAIAKVEAINRKSDETGVTAFVNDNVASGSAMKGASTSGTIKLNGVEIEITTSSDTNSSRASVVQAINAFTEQTGITAVDTGLASNGVELVASDGRNITLEYVDFGTDDVSTAAGLEKVVAATGLGNTNLADTDAVESTRTFTGGYTLIADGDVKEIEITGGNGTGKGDLANAGLTAGTYTRGVASSVSQVVSDDTVASTISAGTGANSLNNKVDRADATGTVLNATGTVINALGNSLASSIQLVGTAAAAASRLTTTVEIGDLEYALVADTASAATVADTAALLTTDASGAAQFYERIDMTITDMTFVGGSLGASSFTLAGVSLNVGTGTLEERLVSLQDSINAGDFSAVVGTAGSIVAQLNEARDELEITVKNYTNTEVQVVLDNSTFTDIDLTFGSGATATLTSTVAQFVGGDLAWEATGDDPVRVTNFYEGGAQARVQGGTIDTLTFTSYGTSALGSTAEIDASIQLGDETIALDPPVAAGSTMAQLAGRINDDVDGVTAWEEVAVNLTLSTTANLEAGDALQFNYDGGSISVLASADNDAGGAVTLNSLLEDINRTDFSAGGFAVSAELAEDTADGIVLTIRNFSGEQLSVESENAEGRGVRLTDNAGTTTFVGEGAQALSGELKFVSDDTRNVTVALADPAGRGEFFVGTNANEDFRGPQGLRDGDLLINGVAIGSARAAEDTASATVASDGSRILSSSKELSAIAVAAAINDVSGETGVTATVNATKVVGGDGTNLDTTNFNVGDESAIYINGVNVGVVTLQANGEGNIDTDRARADALNLINQNSGKTGVTADDNGVSLTMTAADGRNISIAIDDRSGQNDSIGALFGLDAAVEGIGEATFGEGSSVDGIGAEALAYETTYGTVSLESAGQFTVEGGSNGAAGLEGLGLRLGTFGGGEDGQFIKDIDISTFEGAQSAITAVDNALRTVTSTRADLGAVQNRFESTISNLQITQENLTAANSRIRDADFAAESAELSRTQVLQQAGISILAQANQRPQQVLSLLG</sequence>
<keyword evidence="7" id="KW-0969">Cilium</keyword>
<evidence type="ECO:0000256" key="1">
    <source>
        <dbReference type="ARBA" id="ARBA00005709"/>
    </source>
</evidence>
<dbReference type="InterPro" id="IPR001029">
    <property type="entry name" value="Flagellin_N"/>
</dbReference>
<dbReference type="PRINTS" id="PR00207">
    <property type="entry name" value="FLAGELLIN"/>
</dbReference>
<evidence type="ECO:0000256" key="4">
    <source>
        <dbReference type="RuleBase" id="RU362073"/>
    </source>
</evidence>
<dbReference type="Gene3D" id="3.30.70.2120">
    <property type="match status" value="1"/>
</dbReference>
<name>A0ABV7ZYQ3_9GAMM</name>
<dbReference type="Gene3D" id="6.10.280.190">
    <property type="match status" value="1"/>
</dbReference>
<keyword evidence="7" id="KW-0966">Cell projection</keyword>
<dbReference type="InterPro" id="IPR001492">
    <property type="entry name" value="Flagellin"/>
</dbReference>
<gene>
    <name evidence="7" type="ORF">ACFOOG_11050</name>
</gene>
<dbReference type="RefSeq" id="WP_380696458.1">
    <property type="nucleotide sequence ID" value="NZ_JBHRYR010000003.1"/>
</dbReference>
<accession>A0ABV7ZYQ3</accession>
<dbReference type="EMBL" id="JBHRYR010000003">
    <property type="protein sequence ID" value="MFC3853370.1"/>
    <property type="molecule type" value="Genomic_DNA"/>
</dbReference>
<dbReference type="Gene3D" id="6.10.10.10">
    <property type="entry name" value="Flagellar export chaperone, C-terminal domain"/>
    <property type="match status" value="1"/>
</dbReference>
<feature type="domain" description="Flagellin C-terminal" evidence="6">
    <location>
        <begin position="1140"/>
        <end position="1225"/>
    </location>
</feature>
<dbReference type="Gene3D" id="2.30.220.10">
    <property type="entry name" value="f41 fragment of flagellin, C-terminal domain"/>
    <property type="match status" value="1"/>
</dbReference>
<evidence type="ECO:0000259" key="6">
    <source>
        <dbReference type="Pfam" id="PF00700"/>
    </source>
</evidence>
<dbReference type="SUPFAM" id="SSF64518">
    <property type="entry name" value="Phase 1 flagellin"/>
    <property type="match status" value="2"/>
</dbReference>
<dbReference type="PANTHER" id="PTHR42792">
    <property type="entry name" value="FLAGELLIN"/>
    <property type="match status" value="1"/>
</dbReference>
<dbReference type="Pfam" id="PF00700">
    <property type="entry name" value="Flagellin_C"/>
    <property type="match status" value="1"/>
</dbReference>
<keyword evidence="8" id="KW-1185">Reference proteome</keyword>
<protein>
    <recommendedName>
        <fullName evidence="4">Flagellin</fullName>
    </recommendedName>
</protein>
<dbReference type="Gene3D" id="2.170.280.10">
    <property type="entry name" value="f41 fragment of flagellin, middle domain"/>
    <property type="match status" value="1"/>
</dbReference>
<evidence type="ECO:0000313" key="8">
    <source>
        <dbReference type="Proteomes" id="UP001595617"/>
    </source>
</evidence>
<dbReference type="Proteomes" id="UP001595617">
    <property type="component" value="Unassembled WGS sequence"/>
</dbReference>
<comment type="subcellular location">
    <subcellularLocation>
        <location evidence="4">Secreted</location>
    </subcellularLocation>
    <subcellularLocation>
        <location evidence="4">Bacterial flagellum</location>
    </subcellularLocation>
</comment>
<comment type="similarity">
    <text evidence="1 4">Belongs to the bacterial flagellin family.</text>
</comment>
<keyword evidence="3 4" id="KW-0975">Bacterial flagellum</keyword>
<organism evidence="7 8">
    <name type="scientific">Saccharospirillum mangrovi</name>
    <dbReference type="NCBI Taxonomy" id="2161747"/>
    <lineage>
        <taxon>Bacteria</taxon>
        <taxon>Pseudomonadati</taxon>
        <taxon>Pseudomonadota</taxon>
        <taxon>Gammaproteobacteria</taxon>
        <taxon>Oceanospirillales</taxon>
        <taxon>Saccharospirillaceae</taxon>
        <taxon>Saccharospirillum</taxon>
    </lineage>
</organism>
<comment type="caution">
    <text evidence="7">The sequence shown here is derived from an EMBL/GenBank/DDBJ whole genome shotgun (WGS) entry which is preliminary data.</text>
</comment>
<evidence type="ECO:0000256" key="3">
    <source>
        <dbReference type="ARBA" id="ARBA00023143"/>
    </source>
</evidence>
<dbReference type="InterPro" id="IPR042187">
    <property type="entry name" value="Flagellin_C_sub2"/>
</dbReference>
<evidence type="ECO:0000256" key="2">
    <source>
        <dbReference type="ARBA" id="ARBA00022525"/>
    </source>
</evidence>
<proteinExistence type="inferred from homology"/>
<feature type="domain" description="Flagellin N-terminal" evidence="5">
    <location>
        <begin position="5"/>
        <end position="142"/>
    </location>
</feature>
<dbReference type="Pfam" id="PF00669">
    <property type="entry name" value="Flagellin_N"/>
    <property type="match status" value="1"/>
</dbReference>
<keyword evidence="7" id="KW-0282">Flagellum</keyword>
<dbReference type="InterPro" id="IPR046358">
    <property type="entry name" value="Flagellin_C"/>
</dbReference>
<reference evidence="8" key="1">
    <citation type="journal article" date="2019" name="Int. J. Syst. Evol. Microbiol.">
        <title>The Global Catalogue of Microorganisms (GCM) 10K type strain sequencing project: providing services to taxonomists for standard genome sequencing and annotation.</title>
        <authorList>
            <consortium name="The Broad Institute Genomics Platform"/>
            <consortium name="The Broad Institute Genome Sequencing Center for Infectious Disease"/>
            <person name="Wu L."/>
            <person name="Ma J."/>
        </authorList>
    </citation>
    <scope>NUCLEOTIDE SEQUENCE [LARGE SCALE GENOMIC DNA]</scope>
    <source>
        <strain evidence="8">IBRC 10765</strain>
    </source>
</reference>
<comment type="function">
    <text evidence="4">Flagellin is the subunit protein which polymerizes to form the filaments of bacterial flagella.</text>
</comment>
<dbReference type="PANTHER" id="PTHR42792:SF2">
    <property type="entry name" value="FLAGELLIN"/>
    <property type="match status" value="1"/>
</dbReference>